<feature type="transmembrane region" description="Helical" evidence="1">
    <location>
        <begin position="91"/>
        <end position="111"/>
    </location>
</feature>
<feature type="transmembrane region" description="Helical" evidence="1">
    <location>
        <begin position="117"/>
        <end position="135"/>
    </location>
</feature>
<organism evidence="2 3">
    <name type="scientific">Hymenobacter koreensis</name>
    <dbReference type="NCBI Taxonomy" id="1084523"/>
    <lineage>
        <taxon>Bacteria</taxon>
        <taxon>Pseudomonadati</taxon>
        <taxon>Bacteroidota</taxon>
        <taxon>Cytophagia</taxon>
        <taxon>Cytophagales</taxon>
        <taxon>Hymenobacteraceae</taxon>
        <taxon>Hymenobacter</taxon>
    </lineage>
</organism>
<feature type="transmembrane region" description="Helical" evidence="1">
    <location>
        <begin position="38"/>
        <end position="71"/>
    </location>
</feature>
<name>A0ABP8IT87_9BACT</name>
<comment type="caution">
    <text evidence="2">The sequence shown here is derived from an EMBL/GenBank/DDBJ whole genome shotgun (WGS) entry which is preliminary data.</text>
</comment>
<keyword evidence="3" id="KW-1185">Reference proteome</keyword>
<evidence type="ECO:0000256" key="1">
    <source>
        <dbReference type="SAM" id="Phobius"/>
    </source>
</evidence>
<protein>
    <recommendedName>
        <fullName evidence="4">MFS transporter</fullName>
    </recommendedName>
</protein>
<accession>A0ABP8IT87</accession>
<proteinExistence type="predicted"/>
<dbReference type="Proteomes" id="UP001500454">
    <property type="component" value="Unassembled WGS sequence"/>
</dbReference>
<dbReference type="EMBL" id="BAABHA010000001">
    <property type="protein sequence ID" value="GAA4371825.1"/>
    <property type="molecule type" value="Genomic_DNA"/>
</dbReference>
<reference evidence="3" key="1">
    <citation type="journal article" date="2019" name="Int. J. Syst. Evol. Microbiol.">
        <title>The Global Catalogue of Microorganisms (GCM) 10K type strain sequencing project: providing services to taxonomists for standard genome sequencing and annotation.</title>
        <authorList>
            <consortium name="The Broad Institute Genomics Platform"/>
            <consortium name="The Broad Institute Genome Sequencing Center for Infectious Disease"/>
            <person name="Wu L."/>
            <person name="Ma J."/>
        </authorList>
    </citation>
    <scope>NUCLEOTIDE SEQUENCE [LARGE SCALE GENOMIC DNA]</scope>
    <source>
        <strain evidence="3">JCM 17924</strain>
    </source>
</reference>
<evidence type="ECO:0000313" key="3">
    <source>
        <dbReference type="Proteomes" id="UP001500454"/>
    </source>
</evidence>
<gene>
    <name evidence="2" type="ORF">GCM10023186_00720</name>
</gene>
<evidence type="ECO:0000313" key="2">
    <source>
        <dbReference type="EMBL" id="GAA4371825.1"/>
    </source>
</evidence>
<dbReference type="RefSeq" id="WP_345220333.1">
    <property type="nucleotide sequence ID" value="NZ_BAABHA010000001.1"/>
</dbReference>
<evidence type="ECO:0008006" key="4">
    <source>
        <dbReference type="Google" id="ProtNLM"/>
    </source>
</evidence>
<sequence length="150" mass="16856">MFRTRVLYLWLQMIGLTLVLLTVAAFVAATFTDDFKTAAVLLLVPFAFVLYASMAAIAGFLPMLILMQRLLVATGTRTGRPAEFQAFRSRLSLYSLVPATFPFMALLLPQLRPHSGPLAGLLLLWALSTLIVWRFNARRLHQEWNAGQPY</sequence>
<keyword evidence="1" id="KW-1133">Transmembrane helix</keyword>
<feature type="transmembrane region" description="Helical" evidence="1">
    <location>
        <begin position="7"/>
        <end position="32"/>
    </location>
</feature>
<keyword evidence="1" id="KW-0472">Membrane</keyword>
<keyword evidence="1" id="KW-0812">Transmembrane</keyword>